<sequence>MTPRSTDRSTNSVTAGLRERRVEAIRVALTDTALKLFDASSFDAVSVADIASAAGMSERTFFRYFQSKDDVVLQYERALDARLVDALARRPPGEPPRDALMNAYIETAETPPRYREKVRRRGQLMSAAPGLQIRAWGERQSRVDAISAVLQERQSINQGSDDEWALRILAVAMSAVATEAWTTWVDNGGSTNPADTLRRAFAIANSRWAESADRGAEHS</sequence>
<dbReference type="InterPro" id="IPR009057">
    <property type="entry name" value="Homeodomain-like_sf"/>
</dbReference>
<dbReference type="AlphaFoldDB" id="A0AAE5A718"/>
<keyword evidence="3" id="KW-0804">Transcription</keyword>
<organism evidence="6 7">
    <name type="scientific">Rhodococcus oxybenzonivorans</name>
    <dbReference type="NCBI Taxonomy" id="1990687"/>
    <lineage>
        <taxon>Bacteria</taxon>
        <taxon>Bacillati</taxon>
        <taxon>Actinomycetota</taxon>
        <taxon>Actinomycetes</taxon>
        <taxon>Mycobacteriales</taxon>
        <taxon>Nocardiaceae</taxon>
        <taxon>Rhodococcus</taxon>
    </lineage>
</organism>
<gene>
    <name evidence="6" type="ORF">R4315_14610</name>
</gene>
<evidence type="ECO:0000256" key="3">
    <source>
        <dbReference type="ARBA" id="ARBA00023163"/>
    </source>
</evidence>
<dbReference type="GO" id="GO:0000976">
    <property type="term" value="F:transcription cis-regulatory region binding"/>
    <property type="evidence" value="ECO:0007669"/>
    <property type="project" value="TreeGrafter"/>
</dbReference>
<name>A0AAE5A718_9NOCA</name>
<protein>
    <submittedName>
        <fullName evidence="6">TetR family transcriptional regulator</fullName>
    </submittedName>
</protein>
<dbReference type="Gene3D" id="1.10.357.10">
    <property type="entry name" value="Tetracycline Repressor, domain 2"/>
    <property type="match status" value="1"/>
</dbReference>
<dbReference type="SUPFAM" id="SSF46689">
    <property type="entry name" value="Homeodomain-like"/>
    <property type="match status" value="1"/>
</dbReference>
<evidence type="ECO:0000313" key="6">
    <source>
        <dbReference type="EMBL" id="MDV7265763.1"/>
    </source>
</evidence>
<dbReference type="Gene3D" id="1.10.10.60">
    <property type="entry name" value="Homeodomain-like"/>
    <property type="match status" value="1"/>
</dbReference>
<dbReference type="PANTHER" id="PTHR30055:SF238">
    <property type="entry name" value="MYCOFACTOCIN BIOSYNTHESIS TRANSCRIPTIONAL REGULATOR MFTR-RELATED"/>
    <property type="match status" value="1"/>
</dbReference>
<dbReference type="Pfam" id="PF00440">
    <property type="entry name" value="TetR_N"/>
    <property type="match status" value="1"/>
</dbReference>
<dbReference type="InterPro" id="IPR001647">
    <property type="entry name" value="HTH_TetR"/>
</dbReference>
<dbReference type="RefSeq" id="WP_317743474.1">
    <property type="nucleotide sequence ID" value="NZ_JAWLUP010000031.1"/>
</dbReference>
<dbReference type="Pfam" id="PF17754">
    <property type="entry name" value="TetR_C_14"/>
    <property type="match status" value="1"/>
</dbReference>
<evidence type="ECO:0000256" key="4">
    <source>
        <dbReference type="PROSITE-ProRule" id="PRU00335"/>
    </source>
</evidence>
<dbReference type="PROSITE" id="PS50977">
    <property type="entry name" value="HTH_TETR_2"/>
    <property type="match status" value="1"/>
</dbReference>
<reference evidence="6" key="1">
    <citation type="submission" date="2023-10" db="EMBL/GenBank/DDBJ databases">
        <title>Development of a sustainable strategy for remediation of hydrocarbon-contaminated territories based on the waste exchange concept.</title>
        <authorList>
            <person name="Krivoruchko A."/>
        </authorList>
    </citation>
    <scope>NUCLEOTIDE SEQUENCE</scope>
    <source>
        <strain evidence="6">IEGM 68</strain>
    </source>
</reference>
<dbReference type="Proteomes" id="UP001185863">
    <property type="component" value="Unassembled WGS sequence"/>
</dbReference>
<dbReference type="PRINTS" id="PR00455">
    <property type="entry name" value="HTHTETR"/>
</dbReference>
<keyword evidence="1" id="KW-0805">Transcription regulation</keyword>
<feature type="DNA-binding region" description="H-T-H motif" evidence="4">
    <location>
        <begin position="46"/>
        <end position="65"/>
    </location>
</feature>
<accession>A0AAE5A718</accession>
<dbReference type="GO" id="GO:0003700">
    <property type="term" value="F:DNA-binding transcription factor activity"/>
    <property type="evidence" value="ECO:0007669"/>
    <property type="project" value="TreeGrafter"/>
</dbReference>
<evidence type="ECO:0000256" key="2">
    <source>
        <dbReference type="ARBA" id="ARBA00023125"/>
    </source>
</evidence>
<evidence type="ECO:0000259" key="5">
    <source>
        <dbReference type="PROSITE" id="PS50977"/>
    </source>
</evidence>
<evidence type="ECO:0000313" key="7">
    <source>
        <dbReference type="Proteomes" id="UP001185863"/>
    </source>
</evidence>
<dbReference type="PANTHER" id="PTHR30055">
    <property type="entry name" value="HTH-TYPE TRANSCRIPTIONAL REGULATOR RUTR"/>
    <property type="match status" value="1"/>
</dbReference>
<dbReference type="InterPro" id="IPR050109">
    <property type="entry name" value="HTH-type_TetR-like_transc_reg"/>
</dbReference>
<feature type="domain" description="HTH tetR-type" evidence="5">
    <location>
        <begin position="23"/>
        <end position="83"/>
    </location>
</feature>
<evidence type="ECO:0000256" key="1">
    <source>
        <dbReference type="ARBA" id="ARBA00023015"/>
    </source>
</evidence>
<keyword evidence="2 4" id="KW-0238">DNA-binding</keyword>
<dbReference type="InterPro" id="IPR041347">
    <property type="entry name" value="MftR_C"/>
</dbReference>
<comment type="caution">
    <text evidence="6">The sequence shown here is derived from an EMBL/GenBank/DDBJ whole genome shotgun (WGS) entry which is preliminary data.</text>
</comment>
<proteinExistence type="predicted"/>
<dbReference type="EMBL" id="JAWLUP010000031">
    <property type="protein sequence ID" value="MDV7265763.1"/>
    <property type="molecule type" value="Genomic_DNA"/>
</dbReference>